<name>A0A8X6J279_TRICU</name>
<dbReference type="EMBL" id="BMAO01009907">
    <property type="protein sequence ID" value="GFR33994.1"/>
    <property type="molecule type" value="Genomic_DNA"/>
</dbReference>
<comment type="caution">
    <text evidence="2">The sequence shown here is derived from an EMBL/GenBank/DDBJ whole genome shotgun (WGS) entry which is preliminary data.</text>
</comment>
<organism evidence="2 3">
    <name type="scientific">Trichonephila clavata</name>
    <name type="common">Joro spider</name>
    <name type="synonym">Nephila clavata</name>
    <dbReference type="NCBI Taxonomy" id="2740835"/>
    <lineage>
        <taxon>Eukaryota</taxon>
        <taxon>Metazoa</taxon>
        <taxon>Ecdysozoa</taxon>
        <taxon>Arthropoda</taxon>
        <taxon>Chelicerata</taxon>
        <taxon>Arachnida</taxon>
        <taxon>Araneae</taxon>
        <taxon>Araneomorphae</taxon>
        <taxon>Entelegynae</taxon>
        <taxon>Araneoidea</taxon>
        <taxon>Nephilidae</taxon>
        <taxon>Trichonephila</taxon>
    </lineage>
</organism>
<gene>
    <name evidence="2" type="ORF">TNCT_236741</name>
</gene>
<reference evidence="2" key="1">
    <citation type="submission" date="2020-07" db="EMBL/GenBank/DDBJ databases">
        <title>Multicomponent nature underlies the extraordinary mechanical properties of spider dragline silk.</title>
        <authorList>
            <person name="Kono N."/>
            <person name="Nakamura H."/>
            <person name="Mori M."/>
            <person name="Yoshida Y."/>
            <person name="Ohtoshi R."/>
            <person name="Malay A.D."/>
            <person name="Moran D.A.P."/>
            <person name="Tomita M."/>
            <person name="Numata K."/>
            <person name="Arakawa K."/>
        </authorList>
    </citation>
    <scope>NUCLEOTIDE SEQUENCE</scope>
</reference>
<dbReference type="Proteomes" id="UP000887116">
    <property type="component" value="Unassembled WGS sequence"/>
</dbReference>
<feature type="compositionally biased region" description="Basic residues" evidence="1">
    <location>
        <begin position="74"/>
        <end position="88"/>
    </location>
</feature>
<accession>A0A8X6J279</accession>
<feature type="region of interest" description="Disordered" evidence="1">
    <location>
        <begin position="69"/>
        <end position="88"/>
    </location>
</feature>
<sequence>MVNLQSEERIRACSFSARLTFSLTQKENEVSLKTCAPAHRGQTVTDTEFNAFVVVVECFRRDRTLVGEINQQSPKRRSKEKRRRHEVK</sequence>
<evidence type="ECO:0000313" key="3">
    <source>
        <dbReference type="Proteomes" id="UP000887116"/>
    </source>
</evidence>
<evidence type="ECO:0000313" key="2">
    <source>
        <dbReference type="EMBL" id="GFR33994.1"/>
    </source>
</evidence>
<evidence type="ECO:0000256" key="1">
    <source>
        <dbReference type="SAM" id="MobiDB-lite"/>
    </source>
</evidence>
<protein>
    <submittedName>
        <fullName evidence="2">Uncharacterized protein</fullName>
    </submittedName>
</protein>
<dbReference type="AlphaFoldDB" id="A0A8X6J279"/>
<keyword evidence="3" id="KW-1185">Reference proteome</keyword>
<proteinExistence type="predicted"/>